<name>A0A2U1ATP3_9BACT</name>
<dbReference type="GeneID" id="78295845"/>
<keyword evidence="2" id="KW-1185">Reference proteome</keyword>
<dbReference type="Proteomes" id="UP000245959">
    <property type="component" value="Unassembled WGS sequence"/>
</dbReference>
<evidence type="ECO:0000313" key="2">
    <source>
        <dbReference type="Proteomes" id="UP000245959"/>
    </source>
</evidence>
<dbReference type="AlphaFoldDB" id="A0A2U1ATP3"/>
<protein>
    <submittedName>
        <fullName evidence="1">Uncharacterized protein</fullName>
    </submittedName>
</protein>
<dbReference type="EMBL" id="QEKH01000019">
    <property type="protein sequence ID" value="PVY39785.1"/>
    <property type="molecule type" value="Genomic_DNA"/>
</dbReference>
<comment type="caution">
    <text evidence="1">The sequence shown here is derived from an EMBL/GenBank/DDBJ whole genome shotgun (WGS) entry which is preliminary data.</text>
</comment>
<dbReference type="RefSeq" id="WP_116884553.1">
    <property type="nucleotide sequence ID" value="NZ_CABMMC010000007.1"/>
</dbReference>
<organism evidence="1 2">
    <name type="scientific">Victivallis vadensis</name>
    <dbReference type="NCBI Taxonomy" id="172901"/>
    <lineage>
        <taxon>Bacteria</taxon>
        <taxon>Pseudomonadati</taxon>
        <taxon>Lentisphaerota</taxon>
        <taxon>Lentisphaeria</taxon>
        <taxon>Victivallales</taxon>
        <taxon>Victivallaceae</taxon>
        <taxon>Victivallis</taxon>
    </lineage>
</organism>
<evidence type="ECO:0000313" key="1">
    <source>
        <dbReference type="EMBL" id="PVY39785.1"/>
    </source>
</evidence>
<proteinExistence type="predicted"/>
<sequence length="96" mass="11105">MKQRIAFALIVIAFAMSGALHYREYRKSQEISDILRIQAEIEFKRTSLMVVYQEVLQSVVKELDAMKHGRIEAESQELSRLLDALPDEIELQEAQP</sequence>
<accession>A0A2U1ATP3</accession>
<reference evidence="1 2" key="1">
    <citation type="submission" date="2018-04" db="EMBL/GenBank/DDBJ databases">
        <title>Genomic Encyclopedia of Type Strains, Phase IV (KMG-IV): sequencing the most valuable type-strain genomes for metagenomic binning, comparative biology and taxonomic classification.</title>
        <authorList>
            <person name="Goeker M."/>
        </authorList>
    </citation>
    <scope>NUCLEOTIDE SEQUENCE [LARGE SCALE GENOMIC DNA]</scope>
    <source>
        <strain evidence="1 2">DSM 14823</strain>
    </source>
</reference>
<gene>
    <name evidence="1" type="ORF">C8D82_11926</name>
</gene>